<evidence type="ECO:0000259" key="6">
    <source>
        <dbReference type="Pfam" id="PF01918"/>
    </source>
</evidence>
<dbReference type="RefSeq" id="XP_067802849.1">
    <property type="nucleotide sequence ID" value="XM_067947627.1"/>
</dbReference>
<evidence type="ECO:0000256" key="5">
    <source>
        <dbReference type="SAM" id="MobiDB-lite"/>
    </source>
</evidence>
<dbReference type="KEGG" id="bdw:94336902"/>
<sequence length="166" mass="17689">MIESKENEGASPASGEIRVTTMGRVASYVAYAKRLLESGIATITIRGTGRAMSNVVETAEVLKYTIKGLHQVTAIDTVDSTGNGETNKDQRRNVCFLIITLTKDPSCIDTGAPGYQAPVDNQQGINVESLLQALKIAASGKRYAAAKSKNDKLGTLKNSSRAQKAQ</sequence>
<comment type="similarity">
    <text evidence="2">Belongs to the histone-like Alba family.</text>
</comment>
<protein>
    <submittedName>
        <fullName evidence="7">Bifunctional Alba-like domain superfamily/DNA-RNA-binding protein Alba-like</fullName>
    </submittedName>
</protein>
<evidence type="ECO:0000256" key="4">
    <source>
        <dbReference type="ARBA" id="ARBA00023242"/>
    </source>
</evidence>
<dbReference type="SUPFAM" id="SSF82704">
    <property type="entry name" value="AlbA-like"/>
    <property type="match status" value="1"/>
</dbReference>
<dbReference type="EMBL" id="JALLKP010000003">
    <property type="protein sequence ID" value="KAK2196007.1"/>
    <property type="molecule type" value="Genomic_DNA"/>
</dbReference>
<keyword evidence="4" id="KW-0539">Nucleus</keyword>
<feature type="domain" description="DNA/RNA-binding protein Alba-like" evidence="6">
    <location>
        <begin position="16"/>
        <end position="77"/>
    </location>
</feature>
<reference evidence="7" key="1">
    <citation type="journal article" date="2023" name="Nat. Microbiol.">
        <title>Babesia duncani multi-omics identifies virulence factors and drug targets.</title>
        <authorList>
            <person name="Singh P."/>
            <person name="Lonardi S."/>
            <person name="Liang Q."/>
            <person name="Vydyam P."/>
            <person name="Khabirova E."/>
            <person name="Fang T."/>
            <person name="Gihaz S."/>
            <person name="Thekkiniath J."/>
            <person name="Munshi M."/>
            <person name="Abel S."/>
            <person name="Ciampossin L."/>
            <person name="Batugedara G."/>
            <person name="Gupta M."/>
            <person name="Lu X.M."/>
            <person name="Lenz T."/>
            <person name="Chakravarty S."/>
            <person name="Cornillot E."/>
            <person name="Hu Y."/>
            <person name="Ma W."/>
            <person name="Gonzalez L.M."/>
            <person name="Sanchez S."/>
            <person name="Estrada K."/>
            <person name="Sanchez-Flores A."/>
            <person name="Montero E."/>
            <person name="Harb O.S."/>
            <person name="Le Roch K.G."/>
            <person name="Mamoun C.B."/>
        </authorList>
    </citation>
    <scope>NUCLEOTIDE SEQUENCE</scope>
    <source>
        <strain evidence="7">WA1</strain>
    </source>
</reference>
<evidence type="ECO:0000313" key="8">
    <source>
        <dbReference type="Proteomes" id="UP001214638"/>
    </source>
</evidence>
<dbReference type="GeneID" id="94336902"/>
<comment type="caution">
    <text evidence="7">The sequence shown here is derived from an EMBL/GenBank/DDBJ whole genome shotgun (WGS) entry which is preliminary data.</text>
</comment>
<feature type="compositionally biased region" description="Polar residues" evidence="5">
    <location>
        <begin position="156"/>
        <end position="166"/>
    </location>
</feature>
<dbReference type="InterPro" id="IPR002775">
    <property type="entry name" value="DNA/RNA-bd_Alba-like"/>
</dbReference>
<dbReference type="InterPro" id="IPR036882">
    <property type="entry name" value="Alba-like_dom_sf"/>
</dbReference>
<dbReference type="Gene3D" id="3.30.110.20">
    <property type="entry name" value="Alba-like domain"/>
    <property type="match status" value="1"/>
</dbReference>
<accession>A0AAD9PKB2</accession>
<evidence type="ECO:0000256" key="1">
    <source>
        <dbReference type="ARBA" id="ARBA00004123"/>
    </source>
</evidence>
<dbReference type="GO" id="GO:0003723">
    <property type="term" value="F:RNA binding"/>
    <property type="evidence" value="ECO:0007669"/>
    <property type="project" value="UniProtKB-KW"/>
</dbReference>
<dbReference type="AlphaFoldDB" id="A0AAD9PKB2"/>
<keyword evidence="8" id="KW-1185">Reference proteome</keyword>
<dbReference type="PANTHER" id="PTHR13516">
    <property type="entry name" value="RIBONUCLEASE P SUBUNIT P25"/>
    <property type="match status" value="1"/>
</dbReference>
<evidence type="ECO:0000256" key="3">
    <source>
        <dbReference type="ARBA" id="ARBA00022884"/>
    </source>
</evidence>
<dbReference type="GO" id="GO:0005634">
    <property type="term" value="C:nucleus"/>
    <property type="evidence" value="ECO:0007669"/>
    <property type="project" value="UniProtKB-SubCell"/>
</dbReference>
<dbReference type="InterPro" id="IPR051958">
    <property type="entry name" value="Alba-like_NAB"/>
</dbReference>
<evidence type="ECO:0000313" key="7">
    <source>
        <dbReference type="EMBL" id="KAK2196007.1"/>
    </source>
</evidence>
<dbReference type="Pfam" id="PF01918">
    <property type="entry name" value="Alba"/>
    <property type="match status" value="1"/>
</dbReference>
<name>A0AAD9PKB2_9APIC</name>
<gene>
    <name evidence="7" type="ORF">BdWA1_002605</name>
</gene>
<feature type="region of interest" description="Disordered" evidence="5">
    <location>
        <begin position="146"/>
        <end position="166"/>
    </location>
</feature>
<dbReference type="Proteomes" id="UP001214638">
    <property type="component" value="Unassembled WGS sequence"/>
</dbReference>
<evidence type="ECO:0000256" key="2">
    <source>
        <dbReference type="ARBA" id="ARBA00008018"/>
    </source>
</evidence>
<keyword evidence="3" id="KW-0694">RNA-binding</keyword>
<comment type="subcellular location">
    <subcellularLocation>
        <location evidence="1">Nucleus</location>
    </subcellularLocation>
</comment>
<organism evidence="7 8">
    <name type="scientific">Babesia duncani</name>
    <dbReference type="NCBI Taxonomy" id="323732"/>
    <lineage>
        <taxon>Eukaryota</taxon>
        <taxon>Sar</taxon>
        <taxon>Alveolata</taxon>
        <taxon>Apicomplexa</taxon>
        <taxon>Aconoidasida</taxon>
        <taxon>Piroplasmida</taxon>
        <taxon>Babesiidae</taxon>
        <taxon>Babesia</taxon>
    </lineage>
</organism>
<proteinExistence type="inferred from homology"/>